<evidence type="ECO:0000256" key="6">
    <source>
        <dbReference type="ARBA" id="ARBA00037968"/>
    </source>
</evidence>
<dbReference type="Proteomes" id="UP001174694">
    <property type="component" value="Unassembled WGS sequence"/>
</dbReference>
<keyword evidence="2" id="KW-0813">Transport</keyword>
<dbReference type="InterPro" id="IPR011701">
    <property type="entry name" value="MFS"/>
</dbReference>
<feature type="compositionally biased region" description="Polar residues" evidence="7">
    <location>
        <begin position="7"/>
        <end position="16"/>
    </location>
</feature>
<proteinExistence type="inferred from homology"/>
<keyword evidence="3 8" id="KW-0812">Transmembrane</keyword>
<comment type="similarity">
    <text evidence="6">Belongs to the major facilitator superfamily. Allantoate permease family.</text>
</comment>
<dbReference type="PANTHER" id="PTHR43791:SF103">
    <property type="entry name" value="MAJOR FACILITATOR SUPERFAMILY (MFS) PROFILE DOMAIN-CONTAINING PROTEIN-RELATED"/>
    <property type="match status" value="1"/>
</dbReference>
<gene>
    <name evidence="10" type="ORF">NKR23_g8790</name>
</gene>
<keyword evidence="11" id="KW-1185">Reference proteome</keyword>
<feature type="region of interest" description="Disordered" evidence="7">
    <location>
        <begin position="1"/>
        <end position="20"/>
    </location>
</feature>
<feature type="transmembrane region" description="Helical" evidence="8">
    <location>
        <begin position="416"/>
        <end position="437"/>
    </location>
</feature>
<evidence type="ECO:0000256" key="1">
    <source>
        <dbReference type="ARBA" id="ARBA00004141"/>
    </source>
</evidence>
<dbReference type="AlphaFoldDB" id="A0AA38RHI4"/>
<dbReference type="GO" id="GO:0016020">
    <property type="term" value="C:membrane"/>
    <property type="evidence" value="ECO:0007669"/>
    <property type="project" value="UniProtKB-SubCell"/>
</dbReference>
<dbReference type="InterPro" id="IPR036259">
    <property type="entry name" value="MFS_trans_sf"/>
</dbReference>
<dbReference type="InterPro" id="IPR020846">
    <property type="entry name" value="MFS_dom"/>
</dbReference>
<evidence type="ECO:0000256" key="7">
    <source>
        <dbReference type="SAM" id="MobiDB-lite"/>
    </source>
</evidence>
<dbReference type="SUPFAM" id="SSF103473">
    <property type="entry name" value="MFS general substrate transporter"/>
    <property type="match status" value="1"/>
</dbReference>
<feature type="transmembrane region" description="Helical" evidence="8">
    <location>
        <begin position="449"/>
        <end position="470"/>
    </location>
</feature>
<dbReference type="EMBL" id="JANBVO010000032">
    <property type="protein sequence ID" value="KAJ9137895.1"/>
    <property type="molecule type" value="Genomic_DNA"/>
</dbReference>
<dbReference type="Pfam" id="PF07690">
    <property type="entry name" value="MFS_1"/>
    <property type="match status" value="1"/>
</dbReference>
<feature type="transmembrane region" description="Helical" evidence="8">
    <location>
        <begin position="328"/>
        <end position="348"/>
    </location>
</feature>
<feature type="transmembrane region" description="Helical" evidence="8">
    <location>
        <begin position="385"/>
        <end position="404"/>
    </location>
</feature>
<dbReference type="PANTHER" id="PTHR43791">
    <property type="entry name" value="PERMEASE-RELATED"/>
    <property type="match status" value="1"/>
</dbReference>
<accession>A0AA38RHI4</accession>
<reference evidence="10" key="1">
    <citation type="submission" date="2022-07" db="EMBL/GenBank/DDBJ databases">
        <title>Fungi with potential for degradation of polypropylene.</title>
        <authorList>
            <person name="Gostincar C."/>
        </authorList>
    </citation>
    <scope>NUCLEOTIDE SEQUENCE</scope>
    <source>
        <strain evidence="10">EXF-13308</strain>
    </source>
</reference>
<protein>
    <submittedName>
        <fullName evidence="10">Allantoate permease</fullName>
    </submittedName>
</protein>
<keyword evidence="5 8" id="KW-0472">Membrane</keyword>
<evidence type="ECO:0000256" key="3">
    <source>
        <dbReference type="ARBA" id="ARBA00022692"/>
    </source>
</evidence>
<evidence type="ECO:0000313" key="11">
    <source>
        <dbReference type="Proteomes" id="UP001174694"/>
    </source>
</evidence>
<evidence type="ECO:0000256" key="8">
    <source>
        <dbReference type="SAM" id="Phobius"/>
    </source>
</evidence>
<organism evidence="10 11">
    <name type="scientific">Pleurostoma richardsiae</name>
    <dbReference type="NCBI Taxonomy" id="41990"/>
    <lineage>
        <taxon>Eukaryota</taxon>
        <taxon>Fungi</taxon>
        <taxon>Dikarya</taxon>
        <taxon>Ascomycota</taxon>
        <taxon>Pezizomycotina</taxon>
        <taxon>Sordariomycetes</taxon>
        <taxon>Sordariomycetidae</taxon>
        <taxon>Calosphaeriales</taxon>
        <taxon>Pleurostomataceae</taxon>
        <taxon>Pleurostoma</taxon>
    </lineage>
</organism>
<name>A0AA38RHI4_9PEZI</name>
<feature type="transmembrane region" description="Helical" evidence="8">
    <location>
        <begin position="223"/>
        <end position="243"/>
    </location>
</feature>
<evidence type="ECO:0000256" key="2">
    <source>
        <dbReference type="ARBA" id="ARBA00022448"/>
    </source>
</evidence>
<evidence type="ECO:0000313" key="10">
    <source>
        <dbReference type="EMBL" id="KAJ9137895.1"/>
    </source>
</evidence>
<comment type="caution">
    <text evidence="10">The sequence shown here is derived from an EMBL/GenBank/DDBJ whole genome shotgun (WGS) entry which is preliminary data.</text>
</comment>
<dbReference type="Gene3D" id="1.20.1250.20">
    <property type="entry name" value="MFS general substrate transporter like domains"/>
    <property type="match status" value="2"/>
</dbReference>
<feature type="transmembrane region" description="Helical" evidence="8">
    <location>
        <begin position="106"/>
        <end position="125"/>
    </location>
</feature>
<evidence type="ECO:0000259" key="9">
    <source>
        <dbReference type="PROSITE" id="PS50850"/>
    </source>
</evidence>
<keyword evidence="4 8" id="KW-1133">Transmembrane helix</keyword>
<feature type="transmembrane region" description="Helical" evidence="8">
    <location>
        <begin position="294"/>
        <end position="316"/>
    </location>
</feature>
<feature type="transmembrane region" description="Helical" evidence="8">
    <location>
        <begin position="189"/>
        <end position="211"/>
    </location>
</feature>
<sequence length="511" mass="57206">MGKSSEVVRSTSTPSVNDGEMLHVAEEKHRDTDIALDFVERHEGFTYTSEQERAVVRKIDVWLMPLMFASYCLQYMDKSVMAQAAIYDLVSDLKLVGQDYSWCSSLFYFGYLCAQPVAAYFLTYFPVGKFVTATSLLWAIVLFATAGCTNFATLAVARFFLGVAEAGVSPAYVLITGTWYTKDEIPFRMGIWFCGNGLAIIIQSVIAYGIGHISDTSIPVWKWFFIIFGVIGLAWAVVLYFFMPDTILTARFLSEDEKVIAVERIRRNRTGVANPKFKRNQCIEALTDIKVWWAFFYTIVWMIPMTAVASFGSLVIKGFGFGTFESSLLNMPLGATEIIGLLGAGYVAQRFPNTRLLMQVVCNTPALIGAALINSLPQSNHVGRLVSFHITNFANGTLTMLWAVTNSNIAGHTKRTTSNAILFVGYSAGFIIGPQFFLGREAPYYPTGFRTMLVCFALATVLPAFYWLYLTWENRRKAAKLAASGDEVVQVRNEEFLDLTDKEQLRFVYIK</sequence>
<dbReference type="GO" id="GO:0022857">
    <property type="term" value="F:transmembrane transporter activity"/>
    <property type="evidence" value="ECO:0007669"/>
    <property type="project" value="InterPro"/>
</dbReference>
<evidence type="ECO:0000256" key="5">
    <source>
        <dbReference type="ARBA" id="ARBA00023136"/>
    </source>
</evidence>
<feature type="transmembrane region" description="Helical" evidence="8">
    <location>
        <begin position="137"/>
        <end position="161"/>
    </location>
</feature>
<evidence type="ECO:0000256" key="4">
    <source>
        <dbReference type="ARBA" id="ARBA00022989"/>
    </source>
</evidence>
<feature type="domain" description="Major facilitator superfamily (MFS) profile" evidence="9">
    <location>
        <begin position="63"/>
        <end position="475"/>
    </location>
</feature>
<comment type="subcellular location">
    <subcellularLocation>
        <location evidence="1">Membrane</location>
        <topology evidence="1">Multi-pass membrane protein</topology>
    </subcellularLocation>
</comment>
<dbReference type="PROSITE" id="PS50850">
    <property type="entry name" value="MFS"/>
    <property type="match status" value="1"/>
</dbReference>
<dbReference type="FunFam" id="1.20.1250.20:FF:000064">
    <property type="entry name" value="MFS allantoate transporter"/>
    <property type="match status" value="1"/>
</dbReference>